<name>A0A6J7NMH3_9ZZZZ</name>
<evidence type="ECO:0000313" key="2">
    <source>
        <dbReference type="EMBL" id="CAB4993505.1"/>
    </source>
</evidence>
<dbReference type="EMBL" id="CAFBOX010000036">
    <property type="protein sequence ID" value="CAB4993505.1"/>
    <property type="molecule type" value="Genomic_DNA"/>
</dbReference>
<sequence>MGEVIAIAQGGVVLIEQSREDKEGAMVGHHGGNSEIESNVPLLTTTLN</sequence>
<dbReference type="AlphaFoldDB" id="A0A6J7NMH3"/>
<feature type="region of interest" description="Disordered" evidence="1">
    <location>
        <begin position="23"/>
        <end position="48"/>
    </location>
</feature>
<proteinExistence type="predicted"/>
<feature type="compositionally biased region" description="Polar residues" evidence="1">
    <location>
        <begin position="35"/>
        <end position="48"/>
    </location>
</feature>
<gene>
    <name evidence="2" type="ORF">UFOPK4035_00329</name>
</gene>
<organism evidence="2">
    <name type="scientific">freshwater metagenome</name>
    <dbReference type="NCBI Taxonomy" id="449393"/>
    <lineage>
        <taxon>unclassified sequences</taxon>
        <taxon>metagenomes</taxon>
        <taxon>ecological metagenomes</taxon>
    </lineage>
</organism>
<reference evidence="2" key="1">
    <citation type="submission" date="2020-05" db="EMBL/GenBank/DDBJ databases">
        <authorList>
            <person name="Chiriac C."/>
            <person name="Salcher M."/>
            <person name="Ghai R."/>
            <person name="Kavagutti S V."/>
        </authorList>
    </citation>
    <scope>NUCLEOTIDE SEQUENCE</scope>
</reference>
<protein>
    <submittedName>
        <fullName evidence="2">Unannotated protein</fullName>
    </submittedName>
</protein>
<accession>A0A6J7NMH3</accession>
<evidence type="ECO:0000256" key="1">
    <source>
        <dbReference type="SAM" id="MobiDB-lite"/>
    </source>
</evidence>